<sequence>MWLTRPSGPGCRNRSEHTALAPCFLFRPTLARVTHSGRNALRAAKRVVVKIGTNALTHATGRFNREHFVALGEDLLWAAQGRELVVVSSGAIALGMERLGLGSRPRDIPGKQACAAVGQSRLMQAYEDVFGAQGQAVAQVLLTHEDMRDRRRYLNVKHTLERLLAASVVPVINENDTVSVDELKFGDNDTLAGLVAGVVEADALVLLSDVEGLFTADPRRDAGARLLDTVEEVTPEVLSLAGGTSSGVGTGGMATKVRAAASAAEQGIRGVITSGALPGRLRAVLEGEPVGTLFEPTGARRGSRAAWIAHALRPLGTLTVDAGAREAIVHGKRSLLPSGVKQVTGDFDRGDPVDLADASGEVFARGLASYGAEELRRIAGRRTSDIESVLGYRYLDEAVHRDDLAVL</sequence>
<feature type="binding site" evidence="8">
    <location>
        <begin position="250"/>
        <end position="256"/>
    </location>
    <ligand>
        <name>ATP</name>
        <dbReference type="ChEBI" id="CHEBI:30616"/>
    </ligand>
</feature>
<dbReference type="Pfam" id="PF00696">
    <property type="entry name" value="AA_kinase"/>
    <property type="match status" value="1"/>
</dbReference>
<dbReference type="InterPro" id="IPR001057">
    <property type="entry name" value="Glu/AcGlu_kinase"/>
</dbReference>
<evidence type="ECO:0000256" key="2">
    <source>
        <dbReference type="ARBA" id="ARBA00022605"/>
    </source>
</evidence>
<dbReference type="SMART" id="SM00359">
    <property type="entry name" value="PUA"/>
    <property type="match status" value="1"/>
</dbReference>
<accession>A0ABY1BYV1</accession>
<keyword evidence="7 8" id="KW-0067">ATP-binding</keyword>
<dbReference type="CDD" id="cd04242">
    <property type="entry name" value="AAK_G5K_ProB"/>
    <property type="match status" value="1"/>
</dbReference>
<comment type="subcellular location">
    <subcellularLocation>
        <location evidence="8">Cytoplasm</location>
    </subcellularLocation>
</comment>
<dbReference type="Pfam" id="PF01472">
    <property type="entry name" value="PUA"/>
    <property type="match status" value="1"/>
</dbReference>
<dbReference type="InterPro" id="IPR036393">
    <property type="entry name" value="AceGlu_kinase-like_sf"/>
</dbReference>
<keyword evidence="3 8" id="KW-0641">Proline biosynthesis</keyword>
<evidence type="ECO:0000256" key="6">
    <source>
        <dbReference type="ARBA" id="ARBA00022777"/>
    </source>
</evidence>
<feature type="domain" description="PUA" evidence="9">
    <location>
        <begin position="316"/>
        <end position="399"/>
    </location>
</feature>
<dbReference type="InterPro" id="IPR001048">
    <property type="entry name" value="Asp/Glu/Uridylate_kinase"/>
</dbReference>
<evidence type="ECO:0000259" key="9">
    <source>
        <dbReference type="SMART" id="SM00359"/>
    </source>
</evidence>
<dbReference type="Proteomes" id="UP000183760">
    <property type="component" value="Unassembled WGS sequence"/>
</dbReference>
<dbReference type="InterPro" id="IPR011529">
    <property type="entry name" value="Glu_5kinase"/>
</dbReference>
<dbReference type="InterPro" id="IPR015947">
    <property type="entry name" value="PUA-like_sf"/>
</dbReference>
<evidence type="ECO:0000256" key="7">
    <source>
        <dbReference type="ARBA" id="ARBA00022840"/>
    </source>
</evidence>
<dbReference type="PROSITE" id="PS00902">
    <property type="entry name" value="GLUTAMATE_5_KINASE"/>
    <property type="match status" value="1"/>
</dbReference>
<evidence type="ECO:0000313" key="11">
    <source>
        <dbReference type="Proteomes" id="UP000183760"/>
    </source>
</evidence>
<reference evidence="10 11" key="1">
    <citation type="submission" date="2016-10" db="EMBL/GenBank/DDBJ databases">
        <authorList>
            <person name="Varghese N."/>
            <person name="Submissions S."/>
        </authorList>
    </citation>
    <scope>NUCLEOTIDE SEQUENCE [LARGE SCALE GENOMIC DNA]</scope>
    <source>
        <strain evidence="10 11">DSM 16525</strain>
    </source>
</reference>
<comment type="catalytic activity">
    <reaction evidence="8">
        <text>L-glutamate + ATP = L-glutamyl 5-phosphate + ADP</text>
        <dbReference type="Rhea" id="RHEA:14877"/>
        <dbReference type="ChEBI" id="CHEBI:29985"/>
        <dbReference type="ChEBI" id="CHEBI:30616"/>
        <dbReference type="ChEBI" id="CHEBI:58274"/>
        <dbReference type="ChEBI" id="CHEBI:456216"/>
        <dbReference type="EC" id="2.7.2.11"/>
    </reaction>
</comment>
<dbReference type="CDD" id="cd21157">
    <property type="entry name" value="PUA_G5K"/>
    <property type="match status" value="1"/>
</dbReference>
<keyword evidence="2 8" id="KW-0028">Amino-acid biosynthesis</keyword>
<organism evidence="10 11">
    <name type="scientific">Myxococcus fulvus</name>
    <dbReference type="NCBI Taxonomy" id="33"/>
    <lineage>
        <taxon>Bacteria</taxon>
        <taxon>Pseudomonadati</taxon>
        <taxon>Myxococcota</taxon>
        <taxon>Myxococcia</taxon>
        <taxon>Myxococcales</taxon>
        <taxon>Cystobacterineae</taxon>
        <taxon>Myxococcaceae</taxon>
        <taxon>Myxococcus</taxon>
    </lineage>
</organism>
<evidence type="ECO:0000256" key="3">
    <source>
        <dbReference type="ARBA" id="ARBA00022650"/>
    </source>
</evidence>
<evidence type="ECO:0000313" key="10">
    <source>
        <dbReference type="EMBL" id="SET17868.1"/>
    </source>
</evidence>
<comment type="caution">
    <text evidence="10">The sequence shown here is derived from an EMBL/GenBank/DDBJ whole genome shotgun (WGS) entry which is preliminary data.</text>
</comment>
<dbReference type="SUPFAM" id="SSF53633">
    <property type="entry name" value="Carbamate kinase-like"/>
    <property type="match status" value="1"/>
</dbReference>
<keyword evidence="1 8" id="KW-0963">Cytoplasm</keyword>
<comment type="function">
    <text evidence="8">Catalyzes the transfer of a phosphate group to glutamate to form L-glutamate 5-phosphate.</text>
</comment>
<proteinExistence type="inferred from homology"/>
<gene>
    <name evidence="8" type="primary">proB</name>
    <name evidence="10" type="ORF">SAMN05443572_1011350</name>
</gene>
<dbReference type="NCBIfam" id="TIGR01027">
    <property type="entry name" value="proB"/>
    <property type="match status" value="1"/>
</dbReference>
<dbReference type="EC" id="2.7.2.11" evidence="8"/>
<name>A0ABY1BYV1_MYXFU</name>
<dbReference type="EMBL" id="FOIB01000001">
    <property type="protein sequence ID" value="SET17868.1"/>
    <property type="molecule type" value="Genomic_DNA"/>
</dbReference>
<dbReference type="InterPro" id="IPR002478">
    <property type="entry name" value="PUA"/>
</dbReference>
<dbReference type="PANTHER" id="PTHR43654:SF1">
    <property type="entry name" value="ISOPENTENYL PHOSPHATE KINASE"/>
    <property type="match status" value="1"/>
</dbReference>
<feature type="binding site" evidence="8">
    <location>
        <position position="89"/>
    </location>
    <ligand>
        <name>substrate</name>
    </ligand>
</feature>
<feature type="binding site" evidence="8">
    <location>
        <position position="176"/>
    </location>
    <ligand>
        <name>substrate</name>
    </ligand>
</feature>
<keyword evidence="5 8" id="KW-0547">Nucleotide-binding</keyword>
<feature type="binding site" evidence="8">
    <location>
        <position position="50"/>
    </location>
    <ligand>
        <name>ATP</name>
        <dbReference type="ChEBI" id="CHEBI:30616"/>
    </ligand>
</feature>
<keyword evidence="4 8" id="KW-0808">Transferase</keyword>
<dbReference type="InterPro" id="IPR019797">
    <property type="entry name" value="Glutamate_5-kinase_CS"/>
</dbReference>
<dbReference type="HAMAP" id="MF_00456">
    <property type="entry name" value="ProB"/>
    <property type="match status" value="1"/>
</dbReference>
<comment type="similarity">
    <text evidence="8">Belongs to the glutamate 5-kinase family.</text>
</comment>
<dbReference type="InterPro" id="IPR036974">
    <property type="entry name" value="PUA_sf"/>
</dbReference>
<protein>
    <recommendedName>
        <fullName evidence="8">Glutamate 5-kinase</fullName>
        <ecNumber evidence="8">2.7.2.11</ecNumber>
    </recommendedName>
    <alternativeName>
        <fullName evidence="8">Gamma-glutamyl kinase</fullName>
        <shortName evidence="8">GK</shortName>
    </alternativeName>
</protein>
<dbReference type="Gene3D" id="2.30.130.10">
    <property type="entry name" value="PUA domain"/>
    <property type="match status" value="1"/>
</dbReference>
<dbReference type="PANTHER" id="PTHR43654">
    <property type="entry name" value="GLUTAMATE 5-KINASE"/>
    <property type="match status" value="1"/>
</dbReference>
<dbReference type="SUPFAM" id="SSF88697">
    <property type="entry name" value="PUA domain-like"/>
    <property type="match status" value="1"/>
</dbReference>
<dbReference type="InterPro" id="IPR005715">
    <property type="entry name" value="Glu_5kinase/COase_Synthase"/>
</dbReference>
<feature type="binding site" evidence="8">
    <location>
        <begin position="208"/>
        <end position="209"/>
    </location>
    <ligand>
        <name>ATP</name>
        <dbReference type="ChEBI" id="CHEBI:30616"/>
    </ligand>
</feature>
<dbReference type="PROSITE" id="PS50890">
    <property type="entry name" value="PUA"/>
    <property type="match status" value="1"/>
</dbReference>
<feature type="binding site" evidence="8">
    <location>
        <position position="188"/>
    </location>
    <ligand>
        <name>substrate</name>
    </ligand>
</feature>
<evidence type="ECO:0000256" key="4">
    <source>
        <dbReference type="ARBA" id="ARBA00022679"/>
    </source>
</evidence>
<dbReference type="PIRSF" id="PIRSF000729">
    <property type="entry name" value="GK"/>
    <property type="match status" value="1"/>
</dbReference>
<keyword evidence="6 8" id="KW-0418">Kinase</keyword>
<evidence type="ECO:0000256" key="5">
    <source>
        <dbReference type="ARBA" id="ARBA00022741"/>
    </source>
</evidence>
<evidence type="ECO:0000256" key="1">
    <source>
        <dbReference type="ARBA" id="ARBA00022490"/>
    </source>
</evidence>
<dbReference type="Gene3D" id="3.40.1160.10">
    <property type="entry name" value="Acetylglutamate kinase-like"/>
    <property type="match status" value="1"/>
</dbReference>
<keyword evidence="11" id="KW-1185">Reference proteome</keyword>
<comment type="pathway">
    <text evidence="8">Amino-acid biosynthesis; L-proline biosynthesis; L-glutamate 5-semialdehyde from L-glutamate: step 1/2.</text>
</comment>
<dbReference type="InterPro" id="IPR041739">
    <property type="entry name" value="G5K_ProB"/>
</dbReference>
<evidence type="ECO:0000256" key="8">
    <source>
        <dbReference type="HAMAP-Rule" id="MF_00456"/>
    </source>
</evidence>
<dbReference type="PRINTS" id="PR00474">
    <property type="entry name" value="GLU5KINASE"/>
</dbReference>